<keyword evidence="1" id="KW-0812">Transmembrane</keyword>
<reference evidence="2" key="1">
    <citation type="submission" date="2020-10" db="EMBL/GenBank/DDBJ databases">
        <title>Mucilaginibacter mali sp. nov., isolated from rhizosphere soil of apple orchard.</title>
        <authorList>
            <person name="Lee J.-S."/>
            <person name="Kim H.S."/>
            <person name="Kim J.-S."/>
        </authorList>
    </citation>
    <scope>NUCLEOTIDE SEQUENCE</scope>
    <source>
        <strain evidence="2">KCTC 22746</strain>
    </source>
</reference>
<evidence type="ECO:0000256" key="1">
    <source>
        <dbReference type="SAM" id="Phobius"/>
    </source>
</evidence>
<feature type="transmembrane region" description="Helical" evidence="1">
    <location>
        <begin position="21"/>
        <end position="42"/>
    </location>
</feature>
<dbReference type="EMBL" id="JADFFL010000001">
    <property type="protein sequence ID" value="MBE9660612.1"/>
    <property type="molecule type" value="Genomic_DNA"/>
</dbReference>
<dbReference type="RefSeq" id="WP_194109807.1">
    <property type="nucleotide sequence ID" value="NZ_JADFFL010000001.1"/>
</dbReference>
<sequence>MKNQVECPHCRSCKKVSRHSKLTQILIGLGVALVGFGFLIVAVTGVTGYYLFSLPLLAVGMIGAGKEYTSPYFKAHCHDCKKTFEYVPETTTSTLKNTAPTS</sequence>
<comment type="caution">
    <text evidence="2">The sequence shown here is derived from an EMBL/GenBank/DDBJ whole genome shotgun (WGS) entry which is preliminary data.</text>
</comment>
<evidence type="ECO:0000313" key="2">
    <source>
        <dbReference type="EMBL" id="MBE9660612.1"/>
    </source>
</evidence>
<name>A0A929KSZ6_9SPHI</name>
<protein>
    <submittedName>
        <fullName evidence="2">Uncharacterized protein</fullName>
    </submittedName>
</protein>
<dbReference type="AlphaFoldDB" id="A0A929KSZ6"/>
<keyword evidence="1" id="KW-0472">Membrane</keyword>
<dbReference type="Proteomes" id="UP000622475">
    <property type="component" value="Unassembled WGS sequence"/>
</dbReference>
<proteinExistence type="predicted"/>
<gene>
    <name evidence="2" type="ORF">IRJ16_01845</name>
</gene>
<organism evidence="2 3">
    <name type="scientific">Mucilaginibacter myungsuensis</name>
    <dbReference type="NCBI Taxonomy" id="649104"/>
    <lineage>
        <taxon>Bacteria</taxon>
        <taxon>Pseudomonadati</taxon>
        <taxon>Bacteroidota</taxon>
        <taxon>Sphingobacteriia</taxon>
        <taxon>Sphingobacteriales</taxon>
        <taxon>Sphingobacteriaceae</taxon>
        <taxon>Mucilaginibacter</taxon>
    </lineage>
</organism>
<keyword evidence="1" id="KW-1133">Transmembrane helix</keyword>
<accession>A0A929KSZ6</accession>
<keyword evidence="3" id="KW-1185">Reference proteome</keyword>
<evidence type="ECO:0000313" key="3">
    <source>
        <dbReference type="Proteomes" id="UP000622475"/>
    </source>
</evidence>